<proteinExistence type="predicted"/>
<dbReference type="EMBL" id="BART01036000">
    <property type="protein sequence ID" value="GAH06734.1"/>
    <property type="molecule type" value="Genomic_DNA"/>
</dbReference>
<comment type="caution">
    <text evidence="1">The sequence shown here is derived from an EMBL/GenBank/DDBJ whole genome shotgun (WGS) entry which is preliminary data.</text>
</comment>
<dbReference type="AlphaFoldDB" id="X1DP09"/>
<feature type="non-terminal residue" evidence="1">
    <location>
        <position position="169"/>
    </location>
</feature>
<accession>X1DP09</accession>
<sequence>MNEHPNLVWYAYDTTEVADPSGSRNLAEGAFAFVKVIGSGICVSGLAFPTITMDLSEGYKDNYVSIPVAIIFRLNSVADGSGINDFRFYLSQDSALDNDNNEPKPYVQMQASGTWQPNAVLPSGVGDKMVLNNIPTSPNVLSQDGKLFINGTGDADVSQYIFLNIVVPN</sequence>
<reference evidence="1" key="1">
    <citation type="journal article" date="2014" name="Front. Microbiol.">
        <title>High frequency of phylogenetically diverse reductive dehalogenase-homologous genes in deep subseafloor sedimentary metagenomes.</title>
        <authorList>
            <person name="Kawai M."/>
            <person name="Futagami T."/>
            <person name="Toyoda A."/>
            <person name="Takaki Y."/>
            <person name="Nishi S."/>
            <person name="Hori S."/>
            <person name="Arai W."/>
            <person name="Tsubouchi T."/>
            <person name="Morono Y."/>
            <person name="Uchiyama I."/>
            <person name="Ito T."/>
            <person name="Fujiyama A."/>
            <person name="Inagaki F."/>
            <person name="Takami H."/>
        </authorList>
    </citation>
    <scope>NUCLEOTIDE SEQUENCE</scope>
    <source>
        <strain evidence="1">Expedition CK06-06</strain>
    </source>
</reference>
<evidence type="ECO:0000313" key="1">
    <source>
        <dbReference type="EMBL" id="GAH06734.1"/>
    </source>
</evidence>
<gene>
    <name evidence="1" type="ORF">S01H4_60895</name>
</gene>
<protein>
    <submittedName>
        <fullName evidence="1">Uncharacterized protein</fullName>
    </submittedName>
</protein>
<name>X1DP09_9ZZZZ</name>
<organism evidence="1">
    <name type="scientific">marine sediment metagenome</name>
    <dbReference type="NCBI Taxonomy" id="412755"/>
    <lineage>
        <taxon>unclassified sequences</taxon>
        <taxon>metagenomes</taxon>
        <taxon>ecological metagenomes</taxon>
    </lineage>
</organism>